<dbReference type="AlphaFoldDB" id="A0AA35TB99"/>
<organism evidence="1 2">
    <name type="scientific">Geodia barretti</name>
    <name type="common">Barrett's horny sponge</name>
    <dbReference type="NCBI Taxonomy" id="519541"/>
    <lineage>
        <taxon>Eukaryota</taxon>
        <taxon>Metazoa</taxon>
        <taxon>Porifera</taxon>
        <taxon>Demospongiae</taxon>
        <taxon>Heteroscleromorpha</taxon>
        <taxon>Tetractinellida</taxon>
        <taxon>Astrophorina</taxon>
        <taxon>Geodiidae</taxon>
        <taxon>Geodia</taxon>
    </lineage>
</organism>
<keyword evidence="2" id="KW-1185">Reference proteome</keyword>
<reference evidence="1" key="1">
    <citation type="submission" date="2023-03" db="EMBL/GenBank/DDBJ databases">
        <authorList>
            <person name="Steffen K."/>
            <person name="Cardenas P."/>
        </authorList>
    </citation>
    <scope>NUCLEOTIDE SEQUENCE</scope>
</reference>
<evidence type="ECO:0000313" key="2">
    <source>
        <dbReference type="Proteomes" id="UP001174909"/>
    </source>
</evidence>
<name>A0AA35TB99_GEOBA</name>
<proteinExistence type="predicted"/>
<dbReference type="EMBL" id="CASHTH010003411">
    <property type="protein sequence ID" value="CAI8044644.1"/>
    <property type="molecule type" value="Genomic_DNA"/>
</dbReference>
<gene>
    <name evidence="1" type="ORF">GBAR_LOCUS24745</name>
</gene>
<evidence type="ECO:0000313" key="1">
    <source>
        <dbReference type="EMBL" id="CAI8044644.1"/>
    </source>
</evidence>
<dbReference type="Proteomes" id="UP001174909">
    <property type="component" value="Unassembled WGS sequence"/>
</dbReference>
<accession>A0AA35TB99</accession>
<comment type="caution">
    <text evidence="1">The sequence shown here is derived from an EMBL/GenBank/DDBJ whole genome shotgun (WGS) entry which is preliminary data.</text>
</comment>
<sequence length="75" mass="8962">MHDKTVHKLRKEFFENKGVLKERREGKYGRLTIYCDEELNEKAAKWVRVITLSKGKPNMTAQSFCQWVNELLPFF</sequence>
<protein>
    <submittedName>
        <fullName evidence="1">Uncharacterized protein</fullName>
    </submittedName>
</protein>